<proteinExistence type="predicted"/>
<dbReference type="EMBL" id="ABYU02000009">
    <property type="protein sequence ID" value="EEX22999.1"/>
    <property type="molecule type" value="Genomic_DNA"/>
</dbReference>
<organism evidence="1 2">
    <name type="scientific">Blautia hansenii DSM 20583</name>
    <dbReference type="NCBI Taxonomy" id="537007"/>
    <lineage>
        <taxon>Bacteria</taxon>
        <taxon>Bacillati</taxon>
        <taxon>Bacillota</taxon>
        <taxon>Clostridia</taxon>
        <taxon>Lachnospirales</taxon>
        <taxon>Lachnospiraceae</taxon>
        <taxon>Blautia</taxon>
    </lineage>
</organism>
<protein>
    <submittedName>
        <fullName evidence="1">Uncharacterized protein</fullName>
    </submittedName>
</protein>
<sequence>MLEKLLKCSDCLSMEQRSIFIHLIVENNIWYKNHGDVWLLCC</sequence>
<evidence type="ECO:0000313" key="1">
    <source>
        <dbReference type="EMBL" id="EEX22999.1"/>
    </source>
</evidence>
<comment type="caution">
    <text evidence="1">The sequence shown here is derived from an EMBL/GenBank/DDBJ whole genome shotgun (WGS) entry which is preliminary data.</text>
</comment>
<gene>
    <name evidence="1" type="ORF">BLAHAN_04284</name>
</gene>
<keyword evidence="2" id="KW-1185">Reference proteome</keyword>
<evidence type="ECO:0000313" key="2">
    <source>
        <dbReference type="Proteomes" id="UP000003755"/>
    </source>
</evidence>
<name>C9L4I7_BLAHA</name>
<dbReference type="AlphaFoldDB" id="C9L4I7"/>
<accession>C9L4I7</accession>
<dbReference type="Proteomes" id="UP000003755">
    <property type="component" value="Unassembled WGS sequence"/>
</dbReference>
<reference evidence="1" key="1">
    <citation type="submission" date="2009-09" db="EMBL/GenBank/DDBJ databases">
        <authorList>
            <person name="Weinstock G."/>
            <person name="Sodergren E."/>
            <person name="Clifton S."/>
            <person name="Fulton L."/>
            <person name="Fulton B."/>
            <person name="Courtney L."/>
            <person name="Fronick C."/>
            <person name="Harrison M."/>
            <person name="Strong C."/>
            <person name="Farmer C."/>
            <person name="Delahaunty K."/>
            <person name="Markovic C."/>
            <person name="Hall O."/>
            <person name="Minx P."/>
            <person name="Tomlinson C."/>
            <person name="Mitreva M."/>
            <person name="Nelson J."/>
            <person name="Hou S."/>
            <person name="Wollam A."/>
            <person name="Pepin K.H."/>
            <person name="Johnson M."/>
            <person name="Bhonagiri V."/>
            <person name="Nash W.E."/>
            <person name="Warren W."/>
            <person name="Chinwalla A."/>
            <person name="Mardis E.R."/>
            <person name="Wilson R.K."/>
        </authorList>
    </citation>
    <scope>NUCLEOTIDE SEQUENCE [LARGE SCALE GENOMIC DNA]</scope>
    <source>
        <strain evidence="1">DSM 20583</strain>
    </source>
</reference>
<dbReference type="HOGENOM" id="CLU_3247937_0_0_9"/>